<keyword evidence="2" id="KW-1185">Reference proteome</keyword>
<proteinExistence type="predicted"/>
<evidence type="ECO:0000313" key="2">
    <source>
        <dbReference type="Proteomes" id="UP001497644"/>
    </source>
</evidence>
<gene>
    <name evidence="1" type="ORF">LPLAT_LOCUS11161</name>
</gene>
<name>A0AAV2NZN7_9HYME</name>
<sequence length="78" mass="8810">MWTVGEDNSSKNISSCNVGVSSIAYDYVQTRANAVTIYYWQLTNQASKSFISSRVYEVSNCVTMWDEKLHSGNPFECP</sequence>
<evidence type="ECO:0000313" key="1">
    <source>
        <dbReference type="EMBL" id="CAL1685742.1"/>
    </source>
</evidence>
<protein>
    <submittedName>
        <fullName evidence="1">Uncharacterized protein</fullName>
    </submittedName>
</protein>
<reference evidence="1" key="1">
    <citation type="submission" date="2024-04" db="EMBL/GenBank/DDBJ databases">
        <authorList>
            <consortium name="Molecular Ecology Group"/>
        </authorList>
    </citation>
    <scope>NUCLEOTIDE SEQUENCE</scope>
</reference>
<dbReference type="EMBL" id="OZ034829">
    <property type="protein sequence ID" value="CAL1685742.1"/>
    <property type="molecule type" value="Genomic_DNA"/>
</dbReference>
<organism evidence="1 2">
    <name type="scientific">Lasius platythorax</name>
    <dbReference type="NCBI Taxonomy" id="488582"/>
    <lineage>
        <taxon>Eukaryota</taxon>
        <taxon>Metazoa</taxon>
        <taxon>Ecdysozoa</taxon>
        <taxon>Arthropoda</taxon>
        <taxon>Hexapoda</taxon>
        <taxon>Insecta</taxon>
        <taxon>Pterygota</taxon>
        <taxon>Neoptera</taxon>
        <taxon>Endopterygota</taxon>
        <taxon>Hymenoptera</taxon>
        <taxon>Apocrita</taxon>
        <taxon>Aculeata</taxon>
        <taxon>Formicoidea</taxon>
        <taxon>Formicidae</taxon>
        <taxon>Formicinae</taxon>
        <taxon>Lasius</taxon>
        <taxon>Lasius</taxon>
    </lineage>
</organism>
<dbReference type="AlphaFoldDB" id="A0AAV2NZN7"/>
<accession>A0AAV2NZN7</accession>
<dbReference type="Proteomes" id="UP001497644">
    <property type="component" value="Chromosome 6"/>
</dbReference>